<reference evidence="2 3" key="1">
    <citation type="journal article" date="2020" name="ISME J.">
        <title>Comparative genomics reveals insights into cyanobacterial evolution and habitat adaptation.</title>
        <authorList>
            <person name="Chen M.Y."/>
            <person name="Teng W.K."/>
            <person name="Zhao L."/>
            <person name="Hu C.X."/>
            <person name="Zhou Y.K."/>
            <person name="Han B.P."/>
            <person name="Song L.R."/>
            <person name="Shu W.S."/>
        </authorList>
    </citation>
    <scope>NUCLEOTIDE SEQUENCE [LARGE SCALE GENOMIC DNA]</scope>
    <source>
        <strain evidence="2 3">FACHB-288</strain>
    </source>
</reference>
<feature type="domain" description="IraD/Gp25-like" evidence="1">
    <location>
        <begin position="40"/>
        <end position="129"/>
    </location>
</feature>
<gene>
    <name evidence="2" type="ORF">H6G24_28580</name>
</gene>
<keyword evidence="3" id="KW-1185">Reference proteome</keyword>
<dbReference type="SUPFAM" id="SSF160719">
    <property type="entry name" value="gpW/gp25-like"/>
    <property type="match status" value="1"/>
</dbReference>
<dbReference type="EMBL" id="JACJQH010000058">
    <property type="protein sequence ID" value="MBD2199391.1"/>
    <property type="molecule type" value="Genomic_DNA"/>
</dbReference>
<evidence type="ECO:0000259" key="1">
    <source>
        <dbReference type="Pfam" id="PF04965"/>
    </source>
</evidence>
<protein>
    <submittedName>
        <fullName evidence="2">GPW/gp25 family protein</fullName>
    </submittedName>
</protein>
<dbReference type="RefSeq" id="WP_190548627.1">
    <property type="nucleotide sequence ID" value="NZ_CAWPNO010000093.1"/>
</dbReference>
<comment type="caution">
    <text evidence="2">The sequence shown here is derived from an EMBL/GenBank/DDBJ whole genome shotgun (WGS) entry which is preliminary data.</text>
</comment>
<evidence type="ECO:0000313" key="3">
    <source>
        <dbReference type="Proteomes" id="UP000658514"/>
    </source>
</evidence>
<evidence type="ECO:0000313" key="2">
    <source>
        <dbReference type="EMBL" id="MBD2199391.1"/>
    </source>
</evidence>
<sequence length="171" mass="19078">MRDISTQITAGERSNAYLGTGWGFPPTFDRASKGVKLVNAEDDIRQSLEILLSTNLGERVMQPTYGCNLHDLLFETFSPTVASSIKEIIRIAILYHEPRILINQLDLHMDAQIAGVIYITVDYTIISTNSRFNFVYPFYLQEASGNLLAVPPETAEFPVPQNLSAIAEPSR</sequence>
<dbReference type="InterPro" id="IPR007048">
    <property type="entry name" value="IraD/Gp25-like"/>
</dbReference>
<dbReference type="Gene3D" id="3.10.450.40">
    <property type="match status" value="1"/>
</dbReference>
<accession>A0ABR8AL83</accession>
<proteinExistence type="predicted"/>
<name>A0ABR8AL83_9CYAN</name>
<dbReference type="Proteomes" id="UP000658514">
    <property type="component" value="Unassembled WGS sequence"/>
</dbReference>
<organism evidence="2 3">
    <name type="scientific">Calothrix parietina FACHB-288</name>
    <dbReference type="NCBI Taxonomy" id="2692896"/>
    <lineage>
        <taxon>Bacteria</taxon>
        <taxon>Bacillati</taxon>
        <taxon>Cyanobacteriota</taxon>
        <taxon>Cyanophyceae</taxon>
        <taxon>Nostocales</taxon>
        <taxon>Calotrichaceae</taxon>
        <taxon>Calothrix</taxon>
    </lineage>
</organism>
<dbReference type="Pfam" id="PF04965">
    <property type="entry name" value="GPW_gp25"/>
    <property type="match status" value="1"/>
</dbReference>